<protein>
    <submittedName>
        <fullName evidence="1">Uncharacterized protein</fullName>
    </submittedName>
</protein>
<sequence>MFVLWNHTGQPHKLPRYNWSMIHMKVYTFIDQGFYSDTGLDCMSQVHYLIGLS</sequence>
<dbReference type="EMBL" id="GBXM01053904">
    <property type="protein sequence ID" value="JAH54673.1"/>
    <property type="molecule type" value="Transcribed_RNA"/>
</dbReference>
<evidence type="ECO:0000313" key="1">
    <source>
        <dbReference type="EMBL" id="JAH54673.1"/>
    </source>
</evidence>
<name>A0A0E9TPL1_ANGAN</name>
<proteinExistence type="predicted"/>
<reference evidence="1" key="2">
    <citation type="journal article" date="2015" name="Fish Shellfish Immunol.">
        <title>Early steps in the European eel (Anguilla anguilla)-Vibrio vulnificus interaction in the gills: Role of the RtxA13 toxin.</title>
        <authorList>
            <person name="Callol A."/>
            <person name="Pajuelo D."/>
            <person name="Ebbesson L."/>
            <person name="Teles M."/>
            <person name="MacKenzie S."/>
            <person name="Amaro C."/>
        </authorList>
    </citation>
    <scope>NUCLEOTIDE SEQUENCE</scope>
</reference>
<reference evidence="1" key="1">
    <citation type="submission" date="2014-11" db="EMBL/GenBank/DDBJ databases">
        <authorList>
            <person name="Amaro Gonzalez C."/>
        </authorList>
    </citation>
    <scope>NUCLEOTIDE SEQUENCE</scope>
</reference>
<dbReference type="AlphaFoldDB" id="A0A0E9TPL1"/>
<organism evidence="1">
    <name type="scientific">Anguilla anguilla</name>
    <name type="common">European freshwater eel</name>
    <name type="synonym">Muraena anguilla</name>
    <dbReference type="NCBI Taxonomy" id="7936"/>
    <lineage>
        <taxon>Eukaryota</taxon>
        <taxon>Metazoa</taxon>
        <taxon>Chordata</taxon>
        <taxon>Craniata</taxon>
        <taxon>Vertebrata</taxon>
        <taxon>Euteleostomi</taxon>
        <taxon>Actinopterygii</taxon>
        <taxon>Neopterygii</taxon>
        <taxon>Teleostei</taxon>
        <taxon>Anguilliformes</taxon>
        <taxon>Anguillidae</taxon>
        <taxon>Anguilla</taxon>
    </lineage>
</organism>
<accession>A0A0E9TPL1</accession>